<dbReference type="InterPro" id="IPR008969">
    <property type="entry name" value="CarboxyPept-like_regulatory"/>
</dbReference>
<dbReference type="AlphaFoldDB" id="A0A1E5T5J2"/>
<evidence type="ECO:0000256" key="1">
    <source>
        <dbReference type="SAM" id="SignalP"/>
    </source>
</evidence>
<evidence type="ECO:0008006" key="4">
    <source>
        <dbReference type="Google" id="ProtNLM"/>
    </source>
</evidence>
<accession>A0A1E5T5J2</accession>
<name>A0A1E5T5J2_9BACT</name>
<feature type="signal peptide" evidence="1">
    <location>
        <begin position="1"/>
        <end position="21"/>
    </location>
</feature>
<dbReference type="Pfam" id="PF13715">
    <property type="entry name" value="CarbopepD_reg_2"/>
    <property type="match status" value="1"/>
</dbReference>
<dbReference type="EMBL" id="MDGQ01000003">
    <property type="protein sequence ID" value="OEK06652.1"/>
    <property type="molecule type" value="Genomic_DNA"/>
</dbReference>
<keyword evidence="1" id="KW-0732">Signal</keyword>
<proteinExistence type="predicted"/>
<sequence length="254" mass="29259">MNKGLYILVFLLLTCALKAQSKGDFLFKGKVVDKEESKGIPFASVFVITQNKGTATSPDGNFNFRIFVGDSIRISSVGYADYTFAVSAEMASRNEVIIIEVSPQAINLDDVEVFQLSDDFYLRRKIRDTLKLNLPENIMDFPLLGLPDDIGPPVNTPFTFPIATIPIFQDLSRNPKQARIIRQMEEAKNFLSLRERERLKYFNKDIVKKVTRIDDRVIDEFMEFCKFLDGEIIGRSEYEITQKILERYKAFLRR</sequence>
<dbReference type="Proteomes" id="UP000095552">
    <property type="component" value="Unassembled WGS sequence"/>
</dbReference>
<keyword evidence="3" id="KW-1185">Reference proteome</keyword>
<dbReference type="OrthoDB" id="1116175at2"/>
<dbReference type="SUPFAM" id="SSF49464">
    <property type="entry name" value="Carboxypeptidase regulatory domain-like"/>
    <property type="match status" value="1"/>
</dbReference>
<protein>
    <recommendedName>
        <fullName evidence="4">Carboxypeptidase-like regulatory domain-containing protein</fullName>
    </recommendedName>
</protein>
<dbReference type="RefSeq" id="WP_069833964.1">
    <property type="nucleotide sequence ID" value="NZ_MDGQ01000003.1"/>
</dbReference>
<gene>
    <name evidence="2" type="ORF">BFP71_03010</name>
</gene>
<reference evidence="2 3" key="1">
    <citation type="submission" date="2016-08" db="EMBL/GenBank/DDBJ databases">
        <title>Draft genome of Fabibacter sp. strain SK-8.</title>
        <authorList>
            <person name="Wong S.-K."/>
            <person name="Hamasaki K."/>
            <person name="Yoshizawa S."/>
        </authorList>
    </citation>
    <scope>NUCLEOTIDE SEQUENCE [LARGE SCALE GENOMIC DNA]</scope>
    <source>
        <strain evidence="2 3">SK-8</strain>
    </source>
</reference>
<feature type="chain" id="PRO_5009186007" description="Carboxypeptidase-like regulatory domain-containing protein" evidence="1">
    <location>
        <begin position="22"/>
        <end position="254"/>
    </location>
</feature>
<dbReference type="STRING" id="1563681.BFP71_03010"/>
<dbReference type="Gene3D" id="2.60.40.1120">
    <property type="entry name" value="Carboxypeptidase-like, regulatory domain"/>
    <property type="match status" value="1"/>
</dbReference>
<evidence type="ECO:0000313" key="3">
    <source>
        <dbReference type="Proteomes" id="UP000095552"/>
    </source>
</evidence>
<comment type="caution">
    <text evidence="2">The sequence shown here is derived from an EMBL/GenBank/DDBJ whole genome shotgun (WGS) entry which is preliminary data.</text>
</comment>
<organism evidence="2 3">
    <name type="scientific">Roseivirga misakiensis</name>
    <dbReference type="NCBI Taxonomy" id="1563681"/>
    <lineage>
        <taxon>Bacteria</taxon>
        <taxon>Pseudomonadati</taxon>
        <taxon>Bacteroidota</taxon>
        <taxon>Cytophagia</taxon>
        <taxon>Cytophagales</taxon>
        <taxon>Roseivirgaceae</taxon>
        <taxon>Roseivirga</taxon>
    </lineage>
</organism>
<evidence type="ECO:0000313" key="2">
    <source>
        <dbReference type="EMBL" id="OEK06652.1"/>
    </source>
</evidence>